<reference evidence="14 15" key="1">
    <citation type="submission" date="2016-03" db="EMBL/GenBank/DDBJ databases">
        <title>Genome sequence of Rhodococcus kyotonensis KB10.</title>
        <authorList>
            <person name="Jeong H."/>
            <person name="Hong C.E."/>
            <person name="Jo S.H."/>
            <person name="Park J.M."/>
        </authorList>
    </citation>
    <scope>NUCLEOTIDE SEQUENCE [LARGE SCALE GENOMIC DNA]</scope>
    <source>
        <strain evidence="14 15">KB10</strain>
    </source>
</reference>
<evidence type="ECO:0000256" key="4">
    <source>
        <dbReference type="ARBA" id="ARBA00022485"/>
    </source>
</evidence>
<comment type="similarity">
    <text evidence="3">Belongs to the WhiB family.</text>
</comment>
<dbReference type="GO" id="GO:0046872">
    <property type="term" value="F:metal ion binding"/>
    <property type="evidence" value="ECO:0007669"/>
    <property type="project" value="UniProtKB-KW"/>
</dbReference>
<gene>
    <name evidence="14" type="ORF">A3K89_13105</name>
</gene>
<evidence type="ECO:0000313" key="14">
    <source>
        <dbReference type="EMBL" id="OAK51287.1"/>
    </source>
</evidence>
<accession>A0A177Y721</accession>
<evidence type="ECO:0000256" key="1">
    <source>
        <dbReference type="ARBA" id="ARBA00001966"/>
    </source>
</evidence>
<protein>
    <recommendedName>
        <fullName evidence="13">4Fe-4S Wbl-type domain-containing protein</fullName>
    </recommendedName>
</protein>
<dbReference type="PANTHER" id="PTHR38839">
    <property type="entry name" value="TRANSCRIPTIONAL REGULATOR WHID-RELATED"/>
    <property type="match status" value="1"/>
</dbReference>
<dbReference type="Proteomes" id="UP000077519">
    <property type="component" value="Unassembled WGS sequence"/>
</dbReference>
<keyword evidence="6" id="KW-0408">Iron</keyword>
<dbReference type="EMBL" id="LVHI01000040">
    <property type="protein sequence ID" value="OAK51287.1"/>
    <property type="molecule type" value="Genomic_DNA"/>
</dbReference>
<evidence type="ECO:0000259" key="13">
    <source>
        <dbReference type="PROSITE" id="PS51674"/>
    </source>
</evidence>
<feature type="region of interest" description="Disordered" evidence="12">
    <location>
        <begin position="42"/>
        <end position="70"/>
    </location>
</feature>
<proteinExistence type="inferred from homology"/>
<keyword evidence="5" id="KW-0479">Metal-binding</keyword>
<dbReference type="GO" id="GO:0045454">
    <property type="term" value="P:cell redox homeostasis"/>
    <property type="evidence" value="ECO:0007669"/>
    <property type="project" value="TreeGrafter"/>
</dbReference>
<comment type="caution">
    <text evidence="14">The sequence shown here is derived from an EMBL/GenBank/DDBJ whole genome shotgun (WGS) entry which is preliminary data.</text>
</comment>
<evidence type="ECO:0000256" key="6">
    <source>
        <dbReference type="ARBA" id="ARBA00023004"/>
    </source>
</evidence>
<keyword evidence="8" id="KW-0805">Transcription regulation</keyword>
<keyword evidence="4" id="KW-0004">4Fe-4S</keyword>
<keyword evidence="9" id="KW-0238">DNA-binding</keyword>
<dbReference type="GO" id="GO:0051539">
    <property type="term" value="F:4 iron, 4 sulfur cluster binding"/>
    <property type="evidence" value="ECO:0007669"/>
    <property type="project" value="UniProtKB-KW"/>
</dbReference>
<keyword evidence="11" id="KW-0804">Transcription</keyword>
<dbReference type="AlphaFoldDB" id="A0A177Y721"/>
<evidence type="ECO:0000256" key="11">
    <source>
        <dbReference type="ARBA" id="ARBA00023163"/>
    </source>
</evidence>
<sequence length="70" mass="7993">MFFPSGDEYSGASIEDAKRVCGRCPVTRECLRHAMLNGEQHGIWGGLTPSERRRTRLPRLTRRPIHSVRS</sequence>
<evidence type="ECO:0000256" key="9">
    <source>
        <dbReference type="ARBA" id="ARBA00023125"/>
    </source>
</evidence>
<evidence type="ECO:0000256" key="5">
    <source>
        <dbReference type="ARBA" id="ARBA00022723"/>
    </source>
</evidence>
<feature type="domain" description="4Fe-4S Wbl-type" evidence="13">
    <location>
        <begin position="1"/>
        <end position="54"/>
    </location>
</feature>
<keyword evidence="10" id="KW-1015">Disulfide bond</keyword>
<evidence type="ECO:0000256" key="3">
    <source>
        <dbReference type="ARBA" id="ARBA00006597"/>
    </source>
</evidence>
<dbReference type="GO" id="GO:0047134">
    <property type="term" value="F:protein-disulfide reductase [NAD(P)H] activity"/>
    <property type="evidence" value="ECO:0007669"/>
    <property type="project" value="TreeGrafter"/>
</dbReference>
<evidence type="ECO:0000256" key="7">
    <source>
        <dbReference type="ARBA" id="ARBA00023014"/>
    </source>
</evidence>
<dbReference type="InterPro" id="IPR003482">
    <property type="entry name" value="Whib"/>
</dbReference>
<evidence type="ECO:0000256" key="2">
    <source>
        <dbReference type="ARBA" id="ARBA00004496"/>
    </source>
</evidence>
<evidence type="ECO:0000256" key="8">
    <source>
        <dbReference type="ARBA" id="ARBA00023015"/>
    </source>
</evidence>
<feature type="compositionally biased region" description="Basic residues" evidence="12">
    <location>
        <begin position="53"/>
        <end position="70"/>
    </location>
</feature>
<keyword evidence="15" id="KW-1185">Reference proteome</keyword>
<dbReference type="GO" id="GO:0003677">
    <property type="term" value="F:DNA binding"/>
    <property type="evidence" value="ECO:0007669"/>
    <property type="project" value="UniProtKB-KW"/>
</dbReference>
<comment type="subcellular location">
    <subcellularLocation>
        <location evidence="2">Cytoplasm</location>
    </subcellularLocation>
</comment>
<dbReference type="GO" id="GO:0005737">
    <property type="term" value="C:cytoplasm"/>
    <property type="evidence" value="ECO:0007669"/>
    <property type="project" value="UniProtKB-SubCell"/>
</dbReference>
<name>A0A177Y721_9NOCA</name>
<evidence type="ECO:0000313" key="15">
    <source>
        <dbReference type="Proteomes" id="UP000077519"/>
    </source>
</evidence>
<dbReference type="GO" id="GO:0045892">
    <property type="term" value="P:negative regulation of DNA-templated transcription"/>
    <property type="evidence" value="ECO:0007669"/>
    <property type="project" value="TreeGrafter"/>
</dbReference>
<evidence type="ECO:0000256" key="10">
    <source>
        <dbReference type="ARBA" id="ARBA00023157"/>
    </source>
</evidence>
<organism evidence="14 15">
    <name type="scientific">Rhodococcoides kyotonense</name>
    <dbReference type="NCBI Taxonomy" id="398843"/>
    <lineage>
        <taxon>Bacteria</taxon>
        <taxon>Bacillati</taxon>
        <taxon>Actinomycetota</taxon>
        <taxon>Actinomycetes</taxon>
        <taxon>Mycobacteriales</taxon>
        <taxon>Nocardiaceae</taxon>
        <taxon>Rhodococcoides</taxon>
    </lineage>
</organism>
<evidence type="ECO:0000256" key="12">
    <source>
        <dbReference type="SAM" id="MobiDB-lite"/>
    </source>
</evidence>
<dbReference type="Pfam" id="PF02467">
    <property type="entry name" value="Whib"/>
    <property type="match status" value="1"/>
</dbReference>
<dbReference type="InterPro" id="IPR034768">
    <property type="entry name" value="4FE4S_WBL"/>
</dbReference>
<dbReference type="PROSITE" id="PS51674">
    <property type="entry name" value="4FE4S_WBL"/>
    <property type="match status" value="1"/>
</dbReference>
<comment type="cofactor">
    <cofactor evidence="1">
        <name>[4Fe-4S] cluster</name>
        <dbReference type="ChEBI" id="CHEBI:49883"/>
    </cofactor>
</comment>
<keyword evidence="7" id="KW-0411">Iron-sulfur</keyword>